<reference evidence="7 9" key="2">
    <citation type="submission" date="2024-07" db="EMBL/GenBank/DDBJ databases">
        <authorList>
            <person name="Akdeniz Z."/>
        </authorList>
    </citation>
    <scope>NUCLEOTIDE SEQUENCE [LARGE SCALE GENOMIC DNA]</scope>
</reference>
<dbReference type="Proteomes" id="UP001642409">
    <property type="component" value="Unassembled WGS sequence"/>
</dbReference>
<dbReference type="EMBL" id="CAXDID020000535">
    <property type="protein sequence ID" value="CAL6100894.1"/>
    <property type="molecule type" value="Genomic_DNA"/>
</dbReference>
<evidence type="ECO:0000313" key="8">
    <source>
        <dbReference type="EMBL" id="CAL6100894.1"/>
    </source>
</evidence>
<comment type="similarity">
    <text evidence="2">Belongs to the MAK16 family.</text>
</comment>
<dbReference type="Pfam" id="PF01778">
    <property type="entry name" value="Ribosomal_L28e"/>
    <property type="match status" value="1"/>
</dbReference>
<dbReference type="InterPro" id="IPR029004">
    <property type="entry name" value="Ribosomal_eL28/Mak16"/>
</dbReference>
<evidence type="ECO:0000313" key="6">
    <source>
        <dbReference type="EMBL" id="CAI9928744.1"/>
    </source>
</evidence>
<comment type="caution">
    <text evidence="5">The sequence shown here is derived from an EMBL/GenBank/DDBJ whole genome shotgun (WGS) entry which is preliminary data.</text>
</comment>
<comment type="subcellular location">
    <subcellularLocation>
        <location evidence="1">Nucleus</location>
    </subcellularLocation>
</comment>
<proteinExistence type="inferred from homology"/>
<dbReference type="EMBL" id="CATOUU010000367">
    <property type="protein sequence ID" value="CAI9926238.1"/>
    <property type="molecule type" value="Genomic_DNA"/>
</dbReference>
<name>A0AA86NVL2_9EUKA</name>
<gene>
    <name evidence="5" type="ORF">HINF_LOCUS13883</name>
    <name evidence="6" type="ORF">HINF_LOCUS16389</name>
    <name evidence="7" type="ORF">HINF_LOCUS26740</name>
    <name evidence="8" type="ORF">HINF_LOCUS70772</name>
</gene>
<evidence type="ECO:0000256" key="3">
    <source>
        <dbReference type="ARBA" id="ARBA00023242"/>
    </source>
</evidence>
<dbReference type="GO" id="GO:0030687">
    <property type="term" value="C:preribosome, large subunit precursor"/>
    <property type="evidence" value="ECO:0007669"/>
    <property type="project" value="TreeGrafter"/>
</dbReference>
<dbReference type="Gene3D" id="3.30.390.110">
    <property type="match status" value="1"/>
</dbReference>
<dbReference type="InterPro" id="IPR006958">
    <property type="entry name" value="Mak16"/>
</dbReference>
<evidence type="ECO:0000313" key="5">
    <source>
        <dbReference type="EMBL" id="CAI9926238.1"/>
    </source>
</evidence>
<sequence>MIGQCMDDLVWDVIGPGSCAFKRKTARPGVFLCTNPDSVNGQCDRTACPLANSQYASIREENGRLYLITKVIERAHLPAELWEKTEIPMEYEDAYKLVRSKLKYWEPHHAERCLLRMRKFRETFIRIRRMKATTTSRVKTFKRKQEKRELIRQAKALKAAQIEKTVEKELLKQLEAGKYNGIFEIADIVNKQTEQPMQEEEFEVAKTKERV</sequence>
<dbReference type="PANTHER" id="PTHR23405:SF4">
    <property type="entry name" value="PROTEIN MAK16 HOMOLOG"/>
    <property type="match status" value="1"/>
</dbReference>
<organism evidence="5">
    <name type="scientific">Hexamita inflata</name>
    <dbReference type="NCBI Taxonomy" id="28002"/>
    <lineage>
        <taxon>Eukaryota</taxon>
        <taxon>Metamonada</taxon>
        <taxon>Diplomonadida</taxon>
        <taxon>Hexamitidae</taxon>
        <taxon>Hexamitinae</taxon>
        <taxon>Hexamita</taxon>
    </lineage>
</organism>
<evidence type="ECO:0000313" key="9">
    <source>
        <dbReference type="Proteomes" id="UP001642409"/>
    </source>
</evidence>
<dbReference type="GO" id="GO:0000460">
    <property type="term" value="P:maturation of 5.8S rRNA"/>
    <property type="evidence" value="ECO:0007669"/>
    <property type="project" value="TreeGrafter"/>
</dbReference>
<keyword evidence="9" id="KW-1185">Reference proteome</keyword>
<evidence type="ECO:0000256" key="1">
    <source>
        <dbReference type="ARBA" id="ARBA00004123"/>
    </source>
</evidence>
<dbReference type="EMBL" id="CAXDID020000082">
    <property type="protein sequence ID" value="CAL6019009.1"/>
    <property type="molecule type" value="Genomic_DNA"/>
</dbReference>
<feature type="domain" description="Ribosomal eL28/Mak16" evidence="4">
    <location>
        <begin position="9"/>
        <end position="122"/>
    </location>
</feature>
<keyword evidence="3" id="KW-0539">Nucleus</keyword>
<dbReference type="GO" id="GO:0005730">
    <property type="term" value="C:nucleolus"/>
    <property type="evidence" value="ECO:0007669"/>
    <property type="project" value="TreeGrafter"/>
</dbReference>
<reference evidence="5" key="1">
    <citation type="submission" date="2023-06" db="EMBL/GenBank/DDBJ databases">
        <authorList>
            <person name="Kurt Z."/>
        </authorList>
    </citation>
    <scope>NUCLEOTIDE SEQUENCE</scope>
</reference>
<dbReference type="GO" id="GO:0000470">
    <property type="term" value="P:maturation of LSU-rRNA"/>
    <property type="evidence" value="ECO:0007669"/>
    <property type="project" value="TreeGrafter"/>
</dbReference>
<evidence type="ECO:0000256" key="2">
    <source>
        <dbReference type="ARBA" id="ARBA00005514"/>
    </source>
</evidence>
<accession>A0AA86NVL2</accession>
<evidence type="ECO:0000313" key="7">
    <source>
        <dbReference type="EMBL" id="CAL6019009.1"/>
    </source>
</evidence>
<evidence type="ECO:0000259" key="4">
    <source>
        <dbReference type="Pfam" id="PF01778"/>
    </source>
</evidence>
<dbReference type="PANTHER" id="PTHR23405">
    <property type="entry name" value="MAINTENANCE OF KILLER 16 MAK16 PROTEIN-RELATED"/>
    <property type="match status" value="1"/>
</dbReference>
<dbReference type="EMBL" id="CATOUU010000416">
    <property type="protein sequence ID" value="CAI9928744.1"/>
    <property type="molecule type" value="Genomic_DNA"/>
</dbReference>
<dbReference type="AlphaFoldDB" id="A0AA86NVL2"/>
<protein>
    <submittedName>
        <fullName evidence="5 7">Mak16-like RNA binding protein</fullName>
    </submittedName>
</protein>
<dbReference type="Pfam" id="PF04874">
    <property type="entry name" value="Mak16"/>
    <property type="match status" value="1"/>
</dbReference>